<feature type="transmembrane region" description="Helical" evidence="1">
    <location>
        <begin position="24"/>
        <end position="42"/>
    </location>
</feature>
<proteinExistence type="predicted"/>
<accession>A0ABS3E263</accession>
<dbReference type="EMBL" id="JAEKJR010000001">
    <property type="protein sequence ID" value="MBN8429362.1"/>
    <property type="molecule type" value="Genomic_DNA"/>
</dbReference>
<protein>
    <submittedName>
        <fullName evidence="2">Uncharacterized protein</fullName>
    </submittedName>
</protein>
<evidence type="ECO:0000313" key="2">
    <source>
        <dbReference type="EMBL" id="MBN8429362.1"/>
    </source>
</evidence>
<keyword evidence="1" id="KW-1133">Transmembrane helix</keyword>
<name>A0ABS3E263_9GAMM</name>
<gene>
    <name evidence="2" type="ORF">JF535_00730</name>
</gene>
<comment type="caution">
    <text evidence="2">The sequence shown here is derived from an EMBL/GenBank/DDBJ whole genome shotgun (WGS) entry which is preliminary data.</text>
</comment>
<organism evidence="2 3">
    <name type="scientific">Microbulbifer salipaludis</name>
    <dbReference type="NCBI Taxonomy" id="187980"/>
    <lineage>
        <taxon>Bacteria</taxon>
        <taxon>Pseudomonadati</taxon>
        <taxon>Pseudomonadota</taxon>
        <taxon>Gammaproteobacteria</taxon>
        <taxon>Cellvibrionales</taxon>
        <taxon>Microbulbiferaceae</taxon>
        <taxon>Microbulbifer</taxon>
    </lineage>
</organism>
<sequence length="56" mass="6207">MVGQIFVFIVGMIGLVVGLVEGDYLWAFAGLVVVLSGVHLIYKIKTGKNIWDKENR</sequence>
<evidence type="ECO:0000313" key="3">
    <source>
        <dbReference type="Proteomes" id="UP000664293"/>
    </source>
</evidence>
<dbReference type="RefSeq" id="WP_206997966.1">
    <property type="nucleotide sequence ID" value="NZ_JAEKJR010000001.1"/>
</dbReference>
<keyword evidence="1" id="KW-0812">Transmembrane</keyword>
<dbReference type="Proteomes" id="UP000664293">
    <property type="component" value="Unassembled WGS sequence"/>
</dbReference>
<reference evidence="2 3" key="1">
    <citation type="submission" date="2020-12" db="EMBL/GenBank/DDBJ databases">
        <title>Oil enriched cultivation method for isolating marine PHA-producing bacteria.</title>
        <authorList>
            <person name="Zheng W."/>
            <person name="Yu S."/>
            <person name="Huang Y."/>
        </authorList>
    </citation>
    <scope>NUCLEOTIDE SEQUENCE [LARGE SCALE GENOMIC DNA]</scope>
    <source>
        <strain evidence="2 3">SN0-2</strain>
    </source>
</reference>
<keyword evidence="1" id="KW-0472">Membrane</keyword>
<evidence type="ECO:0000256" key="1">
    <source>
        <dbReference type="SAM" id="Phobius"/>
    </source>
</evidence>
<keyword evidence="3" id="KW-1185">Reference proteome</keyword>